<evidence type="ECO:0000313" key="2">
    <source>
        <dbReference type="Proteomes" id="UP001172386"/>
    </source>
</evidence>
<sequence length="91" mass="9872">MSAKLAASALHKKPEEQDECEGRVPQPVTAEKPCSSRLFSSGAGSRLSRGKQRRKTYSSTHVSGHANAVLGDVVNYHYFQSINDGSLTRVP</sequence>
<gene>
    <name evidence="1" type="ORF">H2198_009425</name>
</gene>
<name>A0ACC2ZUJ9_9EURO</name>
<dbReference type="EMBL" id="JAPDRQ010000266">
    <property type="protein sequence ID" value="KAJ9651303.1"/>
    <property type="molecule type" value="Genomic_DNA"/>
</dbReference>
<comment type="caution">
    <text evidence="1">The sequence shown here is derived from an EMBL/GenBank/DDBJ whole genome shotgun (WGS) entry which is preliminary data.</text>
</comment>
<feature type="non-terminal residue" evidence="1">
    <location>
        <position position="91"/>
    </location>
</feature>
<evidence type="ECO:0000313" key="1">
    <source>
        <dbReference type="EMBL" id="KAJ9651303.1"/>
    </source>
</evidence>
<protein>
    <submittedName>
        <fullName evidence="1">Uncharacterized protein</fullName>
    </submittedName>
</protein>
<proteinExistence type="predicted"/>
<accession>A0ACC2ZUJ9</accession>
<dbReference type="Proteomes" id="UP001172386">
    <property type="component" value="Unassembled WGS sequence"/>
</dbReference>
<organism evidence="1 2">
    <name type="scientific">Neophaeococcomyces mojaviensis</name>
    <dbReference type="NCBI Taxonomy" id="3383035"/>
    <lineage>
        <taxon>Eukaryota</taxon>
        <taxon>Fungi</taxon>
        <taxon>Dikarya</taxon>
        <taxon>Ascomycota</taxon>
        <taxon>Pezizomycotina</taxon>
        <taxon>Eurotiomycetes</taxon>
        <taxon>Chaetothyriomycetidae</taxon>
        <taxon>Chaetothyriales</taxon>
        <taxon>Chaetothyriales incertae sedis</taxon>
        <taxon>Neophaeococcomyces</taxon>
    </lineage>
</organism>
<keyword evidence="2" id="KW-1185">Reference proteome</keyword>
<reference evidence="1" key="1">
    <citation type="submission" date="2022-10" db="EMBL/GenBank/DDBJ databases">
        <title>Culturing micro-colonial fungi from biological soil crusts in the Mojave desert and describing Neophaeococcomyces mojavensis, and introducing the new genera and species Taxawa tesnikishii.</title>
        <authorList>
            <person name="Kurbessoian T."/>
            <person name="Stajich J.E."/>
        </authorList>
    </citation>
    <scope>NUCLEOTIDE SEQUENCE</scope>
    <source>
        <strain evidence="1">JES_112</strain>
    </source>
</reference>